<dbReference type="PROSITE" id="PS50089">
    <property type="entry name" value="ZF_RING_2"/>
    <property type="match status" value="1"/>
</dbReference>
<dbReference type="SUPFAM" id="SSF57850">
    <property type="entry name" value="RING/U-box"/>
    <property type="match status" value="1"/>
</dbReference>
<dbReference type="Gene3D" id="3.30.40.10">
    <property type="entry name" value="Zinc/RING finger domain, C3HC4 (zinc finger)"/>
    <property type="match status" value="1"/>
</dbReference>
<dbReference type="SUPFAM" id="SSF52540">
    <property type="entry name" value="P-loop containing nucleoside triphosphate hydrolases"/>
    <property type="match status" value="1"/>
</dbReference>
<protein>
    <submittedName>
        <fullName evidence="7">Ras family protein</fullName>
    </submittedName>
</protein>
<proteinExistence type="predicted"/>
<evidence type="ECO:0000313" key="8">
    <source>
        <dbReference type="Proteomes" id="UP000252519"/>
    </source>
</evidence>
<dbReference type="InterPro" id="IPR017907">
    <property type="entry name" value="Znf_RING_CS"/>
</dbReference>
<dbReference type="Gene3D" id="3.40.50.300">
    <property type="entry name" value="P-loop containing nucleotide triphosphate hydrolases"/>
    <property type="match status" value="1"/>
</dbReference>
<dbReference type="AlphaFoldDB" id="A0A368H5U6"/>
<keyword evidence="2 4" id="KW-0863">Zinc-finger</keyword>
<reference evidence="7 8" key="1">
    <citation type="submission" date="2014-10" db="EMBL/GenBank/DDBJ databases">
        <title>Draft genome of the hookworm Ancylostoma caninum.</title>
        <authorList>
            <person name="Mitreva M."/>
        </authorList>
    </citation>
    <scope>NUCLEOTIDE SEQUENCE [LARGE SCALE GENOMIC DNA]</scope>
    <source>
        <strain evidence="7 8">Baltimore</strain>
    </source>
</reference>
<sequence length="545" mass="60703">MQEGTSIHRSVSTVVKRSSFSTADCSSRNEVTRSLRRLSSLPADFCCSICMNIFTKPSMLSCGHSFCSKCIQHWLSENISCPTCRMGTQVPIRNIALEQVVEEFKISQEYRLFRNTKPVVTRMEQGHTSLFRRQLLRASRRRARFSVTGPEVIVDGPGSSLEVLPTESRQNSYRSLSSLPQMDLSEGREPLTDPIVVSRGPAYQNNHDSWSGRMGQLYSLHDSDISGTGPSTGFKRTSFLRRSICAIRKSVGRRPRRREIVPRRTSSAVDNSGFPEEVPAPSTSAGTAGPLAPSEEAAKVKKSKWKRLFPFRLRKVHPSHEQKDMSSYGPVCVYSGFGRTFERINPGEEIAIAVFGRRGVGKTSLLDNATLSCEGRHGVAPMGLSERMQLGGKPNHNEYRFAHMTSITVQARHQRFIIDLIDAEFEDDHSIAHTSYMRAADAAILIYSTTESASLLMAMSIHRQLLAVSDSRKPCVLLANVIEDAPQRFVTREMGEKTARNIRATYIEANLLAQDGGVYEAVEHLCRAVVSKRKNTDASHICAVM</sequence>
<dbReference type="InterPro" id="IPR027370">
    <property type="entry name" value="Znf-RING_euk"/>
</dbReference>
<keyword evidence="3" id="KW-0862">Zinc</keyword>
<dbReference type="SMART" id="SM00184">
    <property type="entry name" value="RING"/>
    <property type="match status" value="1"/>
</dbReference>
<dbReference type="PROSITE" id="PS51421">
    <property type="entry name" value="RAS"/>
    <property type="match status" value="1"/>
</dbReference>
<feature type="region of interest" description="Disordered" evidence="5">
    <location>
        <begin position="253"/>
        <end position="294"/>
    </location>
</feature>
<evidence type="ECO:0000256" key="5">
    <source>
        <dbReference type="SAM" id="MobiDB-lite"/>
    </source>
</evidence>
<dbReference type="PROSITE" id="PS51419">
    <property type="entry name" value="RAB"/>
    <property type="match status" value="1"/>
</dbReference>
<gene>
    <name evidence="7" type="ORF">ANCCAN_02693</name>
</gene>
<dbReference type="Pfam" id="PF13445">
    <property type="entry name" value="zf-RING_UBOX"/>
    <property type="match status" value="1"/>
</dbReference>
<dbReference type="EMBL" id="JOJR01000016">
    <property type="protein sequence ID" value="RCN51128.1"/>
    <property type="molecule type" value="Genomic_DNA"/>
</dbReference>
<dbReference type="OrthoDB" id="8062037at2759"/>
<evidence type="ECO:0000256" key="3">
    <source>
        <dbReference type="ARBA" id="ARBA00022833"/>
    </source>
</evidence>
<dbReference type="PANTHER" id="PTHR23327:SF51">
    <property type="entry name" value="TRANSCRIPTIONAL REGULATOR OF YEAST FORM ADHERENCE 3"/>
    <property type="match status" value="1"/>
</dbReference>
<dbReference type="GO" id="GO:0008270">
    <property type="term" value="F:zinc ion binding"/>
    <property type="evidence" value="ECO:0007669"/>
    <property type="project" value="UniProtKB-KW"/>
</dbReference>
<keyword evidence="8" id="KW-1185">Reference proteome</keyword>
<dbReference type="Proteomes" id="UP000252519">
    <property type="component" value="Unassembled WGS sequence"/>
</dbReference>
<dbReference type="PANTHER" id="PTHR23327">
    <property type="entry name" value="RING FINGER PROTEIN 127"/>
    <property type="match status" value="1"/>
</dbReference>
<dbReference type="InterPro" id="IPR001841">
    <property type="entry name" value="Znf_RING"/>
</dbReference>
<evidence type="ECO:0000256" key="2">
    <source>
        <dbReference type="ARBA" id="ARBA00022771"/>
    </source>
</evidence>
<evidence type="ECO:0000313" key="7">
    <source>
        <dbReference type="EMBL" id="RCN51128.1"/>
    </source>
</evidence>
<dbReference type="Pfam" id="PF00071">
    <property type="entry name" value="Ras"/>
    <property type="match status" value="1"/>
</dbReference>
<dbReference type="GO" id="GO:0005525">
    <property type="term" value="F:GTP binding"/>
    <property type="evidence" value="ECO:0007669"/>
    <property type="project" value="InterPro"/>
</dbReference>
<organism evidence="7 8">
    <name type="scientific">Ancylostoma caninum</name>
    <name type="common">Dog hookworm</name>
    <dbReference type="NCBI Taxonomy" id="29170"/>
    <lineage>
        <taxon>Eukaryota</taxon>
        <taxon>Metazoa</taxon>
        <taxon>Ecdysozoa</taxon>
        <taxon>Nematoda</taxon>
        <taxon>Chromadorea</taxon>
        <taxon>Rhabditida</taxon>
        <taxon>Rhabditina</taxon>
        <taxon>Rhabditomorpha</taxon>
        <taxon>Strongyloidea</taxon>
        <taxon>Ancylostomatidae</taxon>
        <taxon>Ancylostomatinae</taxon>
        <taxon>Ancylostoma</taxon>
    </lineage>
</organism>
<dbReference type="InterPro" id="IPR027417">
    <property type="entry name" value="P-loop_NTPase"/>
</dbReference>
<dbReference type="InterPro" id="IPR013083">
    <property type="entry name" value="Znf_RING/FYVE/PHD"/>
</dbReference>
<keyword evidence="1" id="KW-0479">Metal-binding</keyword>
<dbReference type="InterPro" id="IPR001806">
    <property type="entry name" value="Small_GTPase"/>
</dbReference>
<evidence type="ECO:0000259" key="6">
    <source>
        <dbReference type="PROSITE" id="PS50089"/>
    </source>
</evidence>
<feature type="domain" description="RING-type" evidence="6">
    <location>
        <begin position="47"/>
        <end position="85"/>
    </location>
</feature>
<evidence type="ECO:0000256" key="1">
    <source>
        <dbReference type="ARBA" id="ARBA00022723"/>
    </source>
</evidence>
<name>A0A368H5U6_ANCCA</name>
<dbReference type="SMART" id="SM00173">
    <property type="entry name" value="RAS"/>
    <property type="match status" value="1"/>
</dbReference>
<dbReference type="GO" id="GO:0003924">
    <property type="term" value="F:GTPase activity"/>
    <property type="evidence" value="ECO:0007669"/>
    <property type="project" value="InterPro"/>
</dbReference>
<dbReference type="STRING" id="29170.A0A368H5U6"/>
<accession>A0A368H5U6</accession>
<comment type="caution">
    <text evidence="7">The sequence shown here is derived from an EMBL/GenBank/DDBJ whole genome shotgun (WGS) entry which is preliminary data.</text>
</comment>
<evidence type="ECO:0000256" key="4">
    <source>
        <dbReference type="PROSITE-ProRule" id="PRU00175"/>
    </source>
</evidence>
<dbReference type="PROSITE" id="PS00518">
    <property type="entry name" value="ZF_RING_1"/>
    <property type="match status" value="1"/>
</dbReference>